<feature type="region of interest" description="Disordered" evidence="1">
    <location>
        <begin position="241"/>
        <end position="264"/>
    </location>
</feature>
<evidence type="ECO:0000313" key="4">
    <source>
        <dbReference type="Proteomes" id="UP001549921"/>
    </source>
</evidence>
<name>A0ABD0SG51_LOXSC</name>
<proteinExistence type="predicted"/>
<feature type="signal peptide" evidence="2">
    <location>
        <begin position="1"/>
        <end position="21"/>
    </location>
</feature>
<feature type="chain" id="PRO_5044747552" evidence="2">
    <location>
        <begin position="22"/>
        <end position="389"/>
    </location>
</feature>
<comment type="caution">
    <text evidence="3">The sequence shown here is derived from an EMBL/GenBank/DDBJ whole genome shotgun (WGS) entry which is preliminary data.</text>
</comment>
<evidence type="ECO:0000256" key="2">
    <source>
        <dbReference type="SAM" id="SignalP"/>
    </source>
</evidence>
<organism evidence="3 4">
    <name type="scientific">Loxostege sticticalis</name>
    <name type="common">Beet webworm moth</name>
    <dbReference type="NCBI Taxonomy" id="481309"/>
    <lineage>
        <taxon>Eukaryota</taxon>
        <taxon>Metazoa</taxon>
        <taxon>Ecdysozoa</taxon>
        <taxon>Arthropoda</taxon>
        <taxon>Hexapoda</taxon>
        <taxon>Insecta</taxon>
        <taxon>Pterygota</taxon>
        <taxon>Neoptera</taxon>
        <taxon>Endopterygota</taxon>
        <taxon>Lepidoptera</taxon>
        <taxon>Glossata</taxon>
        <taxon>Ditrysia</taxon>
        <taxon>Pyraloidea</taxon>
        <taxon>Crambidae</taxon>
        <taxon>Pyraustinae</taxon>
        <taxon>Loxostege</taxon>
    </lineage>
</organism>
<dbReference type="Proteomes" id="UP001549921">
    <property type="component" value="Unassembled WGS sequence"/>
</dbReference>
<reference evidence="3 4" key="1">
    <citation type="submission" date="2024-06" db="EMBL/GenBank/DDBJ databases">
        <title>A chromosome-level genome assembly of beet webworm, Loxostege sticticalis.</title>
        <authorList>
            <person name="Zhang Y."/>
        </authorList>
    </citation>
    <scope>NUCLEOTIDE SEQUENCE [LARGE SCALE GENOMIC DNA]</scope>
    <source>
        <strain evidence="3">AQ028</strain>
        <tissue evidence="3">Male pupae</tissue>
    </source>
</reference>
<evidence type="ECO:0000256" key="1">
    <source>
        <dbReference type="SAM" id="MobiDB-lite"/>
    </source>
</evidence>
<keyword evidence="2" id="KW-0732">Signal</keyword>
<accession>A0ABD0SG51</accession>
<feature type="compositionally biased region" description="Basic residues" evidence="1">
    <location>
        <begin position="241"/>
        <end position="250"/>
    </location>
</feature>
<dbReference type="EMBL" id="JBEDNZ010000021">
    <property type="protein sequence ID" value="KAL0818814.1"/>
    <property type="molecule type" value="Genomic_DNA"/>
</dbReference>
<gene>
    <name evidence="3" type="ORF">ABMA28_008136</name>
</gene>
<evidence type="ECO:0000313" key="3">
    <source>
        <dbReference type="EMBL" id="KAL0818814.1"/>
    </source>
</evidence>
<feature type="compositionally biased region" description="Basic and acidic residues" evidence="1">
    <location>
        <begin position="95"/>
        <end position="117"/>
    </location>
</feature>
<dbReference type="AlphaFoldDB" id="A0ABD0SG51"/>
<protein>
    <submittedName>
        <fullName evidence="3">Uncharacterized protein</fullName>
    </submittedName>
</protein>
<feature type="region of interest" description="Disordered" evidence="1">
    <location>
        <begin position="80"/>
        <end position="126"/>
    </location>
</feature>
<sequence length="389" mass="45024">MNILITICGVILCINLLSVQSHYVYGENPNTGYVSLKGGDNFPIGFNGKQRKYMAYSNGQKNTVNERGNTKITISPYAESTAHDKRFHKTTASRKQTEPPKKQQRKQEMGYVRDSRNYKSYRGRNGQNYKQATKTNARVKEYTSQTKQYEQNLSTKGNTYDSKGQIVEVNVHKSQIPAEPQKVKLNSNRQVAALSVQRREDNYKKIPTSVLVDKTLQKTAHFKERNSQIMSRVLDDMTKKVSNRRHKNDYKKRDTVGPYNRNSNAKRNIVTDSIKKYIGKDSHIKMEKEHQPKDAPRIGSREEEIEENHVPYALFYRMSPESLDNQEGLYLMKAMEDEGETVFSPKEKRLTVNYQNEVDLKKTKTKKNFSTVKLRKKVKNLANFRSDDA</sequence>